<dbReference type="SUPFAM" id="SSF50022">
    <property type="entry name" value="ISP domain"/>
    <property type="match status" value="1"/>
</dbReference>
<dbReference type="GO" id="GO:0051537">
    <property type="term" value="F:2 iron, 2 sulfur cluster binding"/>
    <property type="evidence" value="ECO:0007669"/>
    <property type="project" value="UniProtKB-KW"/>
</dbReference>
<evidence type="ECO:0000256" key="4">
    <source>
        <dbReference type="ARBA" id="ARBA00023014"/>
    </source>
</evidence>
<organism evidence="9">
    <name type="scientific">marine sediment metagenome</name>
    <dbReference type="NCBI Taxonomy" id="412755"/>
    <lineage>
        <taxon>unclassified sequences</taxon>
        <taxon>metagenomes</taxon>
        <taxon>ecological metagenomes</taxon>
    </lineage>
</organism>
<dbReference type="EMBL" id="LAZR01010702">
    <property type="protein sequence ID" value="KKM65577.1"/>
    <property type="molecule type" value="Genomic_DNA"/>
</dbReference>
<dbReference type="GO" id="GO:0016020">
    <property type="term" value="C:membrane"/>
    <property type="evidence" value="ECO:0007669"/>
    <property type="project" value="InterPro"/>
</dbReference>
<dbReference type="PANTHER" id="PTHR10134">
    <property type="entry name" value="CYTOCHROME B-C1 COMPLEX SUBUNIT RIESKE, MITOCHONDRIAL"/>
    <property type="match status" value="1"/>
</dbReference>
<evidence type="ECO:0000256" key="2">
    <source>
        <dbReference type="ARBA" id="ARBA00022723"/>
    </source>
</evidence>
<keyword evidence="4" id="KW-0411">Iron-sulfur</keyword>
<dbReference type="InterPro" id="IPR017941">
    <property type="entry name" value="Rieske_2Fe-2S"/>
</dbReference>
<evidence type="ECO:0000256" key="5">
    <source>
        <dbReference type="ARBA" id="ARBA00023157"/>
    </source>
</evidence>
<dbReference type="GO" id="GO:0046872">
    <property type="term" value="F:metal ion binding"/>
    <property type="evidence" value="ECO:0007669"/>
    <property type="project" value="UniProtKB-KW"/>
</dbReference>
<name>A0A0F9M8V8_9ZZZZ</name>
<evidence type="ECO:0000313" key="9">
    <source>
        <dbReference type="EMBL" id="KKM65577.1"/>
    </source>
</evidence>
<accession>A0A0F9M8V8</accession>
<keyword evidence="3" id="KW-0408">Iron</keyword>
<keyword evidence="5" id="KW-1015">Disulfide bond</keyword>
<dbReference type="InterPro" id="IPR014349">
    <property type="entry name" value="Rieske_Fe-S_prot"/>
</dbReference>
<keyword evidence="7" id="KW-0472">Membrane</keyword>
<keyword evidence="2" id="KW-0479">Metal-binding</keyword>
<evidence type="ECO:0000256" key="1">
    <source>
        <dbReference type="ARBA" id="ARBA00022714"/>
    </source>
</evidence>
<proteinExistence type="predicted"/>
<evidence type="ECO:0000256" key="6">
    <source>
        <dbReference type="ARBA" id="ARBA00034078"/>
    </source>
</evidence>
<comment type="cofactor">
    <cofactor evidence="6">
        <name>[2Fe-2S] cluster</name>
        <dbReference type="ChEBI" id="CHEBI:190135"/>
    </cofactor>
</comment>
<dbReference type="InterPro" id="IPR005805">
    <property type="entry name" value="Rieske_Fe-S_prot_C"/>
</dbReference>
<feature type="domain" description="Rieske" evidence="8">
    <location>
        <begin position="52"/>
        <end position="141"/>
    </location>
</feature>
<dbReference type="Gene3D" id="2.102.10.10">
    <property type="entry name" value="Rieske [2Fe-2S] iron-sulphur domain"/>
    <property type="match status" value="1"/>
</dbReference>
<dbReference type="AlphaFoldDB" id="A0A0F9M8V8"/>
<evidence type="ECO:0000256" key="7">
    <source>
        <dbReference type="SAM" id="Phobius"/>
    </source>
</evidence>
<evidence type="ECO:0000259" key="8">
    <source>
        <dbReference type="PROSITE" id="PS51296"/>
    </source>
</evidence>
<feature type="transmembrane region" description="Helical" evidence="7">
    <location>
        <begin position="16"/>
        <end position="37"/>
    </location>
</feature>
<dbReference type="PRINTS" id="PR00162">
    <property type="entry name" value="RIESKE"/>
</dbReference>
<dbReference type="InterPro" id="IPR036922">
    <property type="entry name" value="Rieske_2Fe-2S_sf"/>
</dbReference>
<sequence length="156" mass="17074">MFDKTPDEGDMSRRGFLSLASMGAVILSFLASLGGILRFTKPNVYYEESKRFKIGKPENFPIGIVKTMEDKNVFIFSENEGLHAISRVCTHLGCLVSLTGTGFDCPCHGSKFDRNGKVIAGPAPRNLPWLKISRDVDGTLVVDAAKDVKRGTTFSV</sequence>
<keyword evidence="7" id="KW-1133">Transmembrane helix</keyword>
<reference evidence="9" key="1">
    <citation type="journal article" date="2015" name="Nature">
        <title>Complex archaea that bridge the gap between prokaryotes and eukaryotes.</title>
        <authorList>
            <person name="Spang A."/>
            <person name="Saw J.H."/>
            <person name="Jorgensen S.L."/>
            <person name="Zaremba-Niedzwiedzka K."/>
            <person name="Martijn J."/>
            <person name="Lind A.E."/>
            <person name="van Eijk R."/>
            <person name="Schleper C."/>
            <person name="Guy L."/>
            <person name="Ettema T.J."/>
        </authorList>
    </citation>
    <scope>NUCLEOTIDE SEQUENCE</scope>
</reference>
<evidence type="ECO:0000256" key="3">
    <source>
        <dbReference type="ARBA" id="ARBA00023004"/>
    </source>
</evidence>
<protein>
    <recommendedName>
        <fullName evidence="8">Rieske domain-containing protein</fullName>
    </recommendedName>
</protein>
<dbReference type="PROSITE" id="PS51296">
    <property type="entry name" value="RIESKE"/>
    <property type="match status" value="1"/>
</dbReference>
<keyword evidence="7" id="KW-0812">Transmembrane</keyword>
<dbReference type="Pfam" id="PF00355">
    <property type="entry name" value="Rieske"/>
    <property type="match status" value="1"/>
</dbReference>
<gene>
    <name evidence="9" type="ORF">LCGC14_1489840</name>
</gene>
<comment type="caution">
    <text evidence="9">The sequence shown here is derived from an EMBL/GenBank/DDBJ whole genome shotgun (WGS) entry which is preliminary data.</text>
</comment>
<dbReference type="CDD" id="cd03467">
    <property type="entry name" value="Rieske"/>
    <property type="match status" value="1"/>
</dbReference>
<keyword evidence="1" id="KW-0001">2Fe-2S</keyword>